<evidence type="ECO:0000313" key="10">
    <source>
        <dbReference type="EMBL" id="MDN3919937.1"/>
    </source>
</evidence>
<accession>A0ABT8DU82</accession>
<evidence type="ECO:0000256" key="5">
    <source>
        <dbReference type="ARBA" id="ARBA00022833"/>
    </source>
</evidence>
<evidence type="ECO:0000256" key="6">
    <source>
        <dbReference type="ARBA" id="ARBA00023049"/>
    </source>
</evidence>
<proteinExistence type="inferred from homology"/>
<keyword evidence="11" id="KW-1185">Reference proteome</keyword>
<dbReference type="GO" id="GO:0016787">
    <property type="term" value="F:hydrolase activity"/>
    <property type="evidence" value="ECO:0007669"/>
    <property type="project" value="UniProtKB-KW"/>
</dbReference>
<name>A0ABT8DU82_9BURK</name>
<evidence type="ECO:0000259" key="9">
    <source>
        <dbReference type="Pfam" id="PF01432"/>
    </source>
</evidence>
<feature type="chain" id="PRO_5047256834" evidence="8">
    <location>
        <begin position="22"/>
        <end position="658"/>
    </location>
</feature>
<keyword evidence="3 7" id="KW-0479">Metal-binding</keyword>
<dbReference type="PANTHER" id="PTHR11804:SF84">
    <property type="entry name" value="SACCHAROLYSIN"/>
    <property type="match status" value="1"/>
</dbReference>
<keyword evidence="4 7" id="KW-0378">Hydrolase</keyword>
<dbReference type="InterPro" id="IPR045090">
    <property type="entry name" value="Pept_M3A_M3B"/>
</dbReference>
<dbReference type="Gene3D" id="3.40.390.10">
    <property type="entry name" value="Collagenase (Catalytic Domain)"/>
    <property type="match status" value="1"/>
</dbReference>
<dbReference type="Proteomes" id="UP001228044">
    <property type="component" value="Unassembled WGS sequence"/>
</dbReference>
<dbReference type="Gene3D" id="1.10.1370.10">
    <property type="entry name" value="Neurolysin, domain 3"/>
    <property type="match status" value="1"/>
</dbReference>
<gene>
    <name evidence="10" type="ORF">QWJ38_06555</name>
</gene>
<dbReference type="CDD" id="cd06455">
    <property type="entry name" value="M3A_TOP"/>
    <property type="match status" value="1"/>
</dbReference>
<dbReference type="RefSeq" id="WP_290358256.1">
    <property type="nucleotide sequence ID" value="NZ_JAUHHC010000002.1"/>
</dbReference>
<dbReference type="PANTHER" id="PTHR11804">
    <property type="entry name" value="PROTEASE M3 THIMET OLIGOPEPTIDASE-RELATED"/>
    <property type="match status" value="1"/>
</dbReference>
<reference evidence="10 11" key="1">
    <citation type="submission" date="2023-06" db="EMBL/GenBank/DDBJ databases">
        <title>Pelomonas sp. PFR6 16S ribosomal RNA gene Genome sequencing and assembly.</title>
        <authorList>
            <person name="Woo H."/>
        </authorList>
    </citation>
    <scope>NUCLEOTIDE SEQUENCE [LARGE SCALE GENOMIC DNA]</scope>
    <source>
        <strain evidence="10 11">PFR6</strain>
    </source>
</reference>
<comment type="cofactor">
    <cofactor evidence="7">
        <name>Zn(2+)</name>
        <dbReference type="ChEBI" id="CHEBI:29105"/>
    </cofactor>
    <text evidence="7">Binds 1 zinc ion.</text>
</comment>
<evidence type="ECO:0000256" key="4">
    <source>
        <dbReference type="ARBA" id="ARBA00022801"/>
    </source>
</evidence>
<organism evidence="10 11">
    <name type="scientific">Roseateles violae</name>
    <dbReference type="NCBI Taxonomy" id="3058042"/>
    <lineage>
        <taxon>Bacteria</taxon>
        <taxon>Pseudomonadati</taxon>
        <taxon>Pseudomonadota</taxon>
        <taxon>Betaproteobacteria</taxon>
        <taxon>Burkholderiales</taxon>
        <taxon>Sphaerotilaceae</taxon>
        <taxon>Roseateles</taxon>
    </lineage>
</organism>
<evidence type="ECO:0000256" key="8">
    <source>
        <dbReference type="SAM" id="SignalP"/>
    </source>
</evidence>
<evidence type="ECO:0000256" key="2">
    <source>
        <dbReference type="ARBA" id="ARBA00022670"/>
    </source>
</evidence>
<feature type="signal peptide" evidence="8">
    <location>
        <begin position="1"/>
        <end position="21"/>
    </location>
</feature>
<keyword evidence="2 7" id="KW-0645">Protease</keyword>
<dbReference type="InterPro" id="IPR001567">
    <property type="entry name" value="Pept_M3A_M3B_dom"/>
</dbReference>
<dbReference type="Pfam" id="PF01432">
    <property type="entry name" value="Peptidase_M3"/>
    <property type="match status" value="1"/>
</dbReference>
<sequence>MKTKTLLSAACLAVLAAGAIAQTMPAPAFPKFKSADEIKARCDEGLAATSKQLAALEGRAVDAGWIAAYDAFYAAAEDAQNSIDFLQYVHPDKALRDAAQACSLRWADFNSSLKQNEKLYQAMKAAPAADAIERELLRVAIGDFEDGGVALPAAKRERAKKILDRITEIDQQFNKNIREAGVKVAFSEAELKGVPENVWKNAKRDEQGRYVLGVDYPSYVPVLQSAELGSTREKMWWAKVNEGGDANLKLLHEIASLRHEYAALFGFANYVDFNLRRKMAKDGSTAWKFLDEVKSTVIEGERADLVELRAAKAKHLGTPLASTEIKRWDASYYSERLRRERYSVDQEAFRPYFPPEQTLAFAMRVIEKLMGVRYTKVAAELWHPETQAYVVSDAASGKPIAQMYVDLYPREGKYNHAAVWSLRGSSSKLGRTPVAALVVNFDRKGLTIDEVETLLHELGHAVHNNLSNTRYAAQAGTSVMQDFVEAPSQMLEDWVFDKKVLKLMSEVCASCKPVPDAMVDQAVKAKNFAKGTRYGRQHLYASYDLALHGPVVPDPLALWAKMEGETPLGHEKGSKFPAGFAHLTAQYGAGYYGYLWSLVLAMDLRTAFKDDKLSPGIGLDYRNKVLGQGSQRPAPELVTDFLGRDWNSKAFFEDLRKQ</sequence>
<dbReference type="EMBL" id="JAUHHC010000002">
    <property type="protein sequence ID" value="MDN3919937.1"/>
    <property type="molecule type" value="Genomic_DNA"/>
</dbReference>
<dbReference type="InterPro" id="IPR024077">
    <property type="entry name" value="Neurolysin/TOP_dom2"/>
</dbReference>
<evidence type="ECO:0000256" key="3">
    <source>
        <dbReference type="ARBA" id="ARBA00022723"/>
    </source>
</evidence>
<dbReference type="EC" id="3.4.24.-" evidence="10"/>
<comment type="similarity">
    <text evidence="1 7">Belongs to the peptidase M3 family.</text>
</comment>
<keyword evidence="5 7" id="KW-0862">Zinc</keyword>
<dbReference type="SUPFAM" id="SSF55486">
    <property type="entry name" value="Metalloproteases ('zincins'), catalytic domain"/>
    <property type="match status" value="1"/>
</dbReference>
<feature type="domain" description="Peptidase M3A/M3B catalytic" evidence="9">
    <location>
        <begin position="223"/>
        <end position="654"/>
    </location>
</feature>
<evidence type="ECO:0000256" key="7">
    <source>
        <dbReference type="RuleBase" id="RU003435"/>
    </source>
</evidence>
<comment type="caution">
    <text evidence="10">The sequence shown here is derived from an EMBL/GenBank/DDBJ whole genome shotgun (WGS) entry which is preliminary data.</text>
</comment>
<dbReference type="InterPro" id="IPR024079">
    <property type="entry name" value="MetalloPept_cat_dom_sf"/>
</dbReference>
<dbReference type="Gene3D" id="1.10.1370.40">
    <property type="match status" value="1"/>
</dbReference>
<keyword evidence="8" id="KW-0732">Signal</keyword>
<protein>
    <submittedName>
        <fullName evidence="10">M3 family metallopeptidase</fullName>
        <ecNumber evidence="10">3.4.24.-</ecNumber>
    </submittedName>
</protein>
<evidence type="ECO:0000313" key="11">
    <source>
        <dbReference type="Proteomes" id="UP001228044"/>
    </source>
</evidence>
<keyword evidence="6 7" id="KW-0482">Metalloprotease</keyword>
<evidence type="ECO:0000256" key="1">
    <source>
        <dbReference type="ARBA" id="ARBA00006040"/>
    </source>
</evidence>